<organism evidence="1 2">
    <name type="scientific">Penicillium alfredii</name>
    <dbReference type="NCBI Taxonomy" id="1506179"/>
    <lineage>
        <taxon>Eukaryota</taxon>
        <taxon>Fungi</taxon>
        <taxon>Dikarya</taxon>
        <taxon>Ascomycota</taxon>
        <taxon>Pezizomycotina</taxon>
        <taxon>Eurotiomycetes</taxon>
        <taxon>Eurotiomycetidae</taxon>
        <taxon>Eurotiales</taxon>
        <taxon>Aspergillaceae</taxon>
        <taxon>Penicillium</taxon>
    </lineage>
</organism>
<dbReference type="OrthoDB" id="4467576at2759"/>
<evidence type="ECO:0000313" key="2">
    <source>
        <dbReference type="Proteomes" id="UP001141434"/>
    </source>
</evidence>
<name>A0A9W9GA06_9EURO</name>
<keyword evidence="2" id="KW-1185">Reference proteome</keyword>
<dbReference type="EMBL" id="JAPMSZ010000001">
    <property type="protein sequence ID" value="KAJ5114848.1"/>
    <property type="molecule type" value="Genomic_DNA"/>
</dbReference>
<dbReference type="SUPFAM" id="SSF81383">
    <property type="entry name" value="F-box domain"/>
    <property type="match status" value="1"/>
</dbReference>
<dbReference type="AlphaFoldDB" id="A0A9W9GA06"/>
<gene>
    <name evidence="1" type="ORF">NUU61_000607</name>
</gene>
<reference evidence="1" key="2">
    <citation type="journal article" date="2023" name="IMA Fungus">
        <title>Comparative genomic study of the Penicillium genus elucidates a diverse pangenome and 15 lateral gene transfer events.</title>
        <authorList>
            <person name="Petersen C."/>
            <person name="Sorensen T."/>
            <person name="Nielsen M.R."/>
            <person name="Sondergaard T.E."/>
            <person name="Sorensen J.L."/>
            <person name="Fitzpatrick D.A."/>
            <person name="Frisvad J.C."/>
            <person name="Nielsen K.L."/>
        </authorList>
    </citation>
    <scope>NUCLEOTIDE SEQUENCE</scope>
    <source>
        <strain evidence="1">IBT 34128</strain>
    </source>
</reference>
<dbReference type="GeneID" id="81390359"/>
<dbReference type="CDD" id="cd09917">
    <property type="entry name" value="F-box_SF"/>
    <property type="match status" value="1"/>
</dbReference>
<dbReference type="RefSeq" id="XP_056516041.1">
    <property type="nucleotide sequence ID" value="XM_056651191.1"/>
</dbReference>
<evidence type="ECO:0008006" key="3">
    <source>
        <dbReference type="Google" id="ProtNLM"/>
    </source>
</evidence>
<accession>A0A9W9GA06</accession>
<evidence type="ECO:0000313" key="1">
    <source>
        <dbReference type="EMBL" id="KAJ5114848.1"/>
    </source>
</evidence>
<reference evidence="1" key="1">
    <citation type="submission" date="2022-11" db="EMBL/GenBank/DDBJ databases">
        <authorList>
            <person name="Petersen C."/>
        </authorList>
    </citation>
    <scope>NUCLEOTIDE SEQUENCE</scope>
    <source>
        <strain evidence="1">IBT 34128</strain>
    </source>
</reference>
<sequence length="383" mass="42965">MTPLLSRFRAAVSRKGKRGSVSFGSKESAWKRLPSDVFVVIVAFCELEDIKSLALTCRLLHYLVFKNEFAISRAYIERRKQRPGLEGCKTSTLPGDDLTFISELFPPPPPHYTWGNDQANPEYSLGYLADLTRCWTTCVQLSYHLADQVIQHHLVTDAVARGLWNSSKTEKEVVFSKAVGILQAKLLYPIAYTIFFLESSAPPCPDPDSSGQFSRCTPSVEQQQSILQKPPFTDTQVLIATHHCMQLLCSTVRRLMSPDFSHSSSEGCVSLLLTTSTLEKIVDFFLAIAKDERIREATPSPSIWSHRKEFMWQMRKELGDYMMPAGPAGNQTTPRPSLDQIWFQVAGNELARRGAIPHTVDDSVPVLHGSVVTLQCKFCYDGE</sequence>
<protein>
    <recommendedName>
        <fullName evidence="3">F-box domain-containing protein</fullName>
    </recommendedName>
</protein>
<comment type="caution">
    <text evidence="1">The sequence shown here is derived from an EMBL/GenBank/DDBJ whole genome shotgun (WGS) entry which is preliminary data.</text>
</comment>
<proteinExistence type="predicted"/>
<dbReference type="InterPro" id="IPR036047">
    <property type="entry name" value="F-box-like_dom_sf"/>
</dbReference>
<dbReference type="Proteomes" id="UP001141434">
    <property type="component" value="Unassembled WGS sequence"/>
</dbReference>